<dbReference type="GO" id="GO:0008061">
    <property type="term" value="F:chitin binding"/>
    <property type="evidence" value="ECO:0007669"/>
    <property type="project" value="InterPro"/>
</dbReference>
<name>A0A0U9HJ81_9FIRM</name>
<dbReference type="EMBL" id="DF977001">
    <property type="protein sequence ID" value="GAQ25404.1"/>
    <property type="molecule type" value="Genomic_DNA"/>
</dbReference>
<sequence>MFKRAISNRIIAGLLALMFTISMFVPFKPCDAASDIKVLLDGVSLSFDVPPIIENGRTLVPFRKICEALGAEVEWDEETRTVAAFKDNKTILLKVGEDTAYINQTPTKLDTAPIIKNDRTLIPLRFLSEAFGAAVNWDNGLRTVKISTLPEEKPSKYIMGYYYSQSYEDFLKNVDKMSAVAAKWYTLDENGSLINKDTLRYINVPEGYDSVIKTAKENGVEIQMLVFENNATRLNKALSTPESRTALIDQISKMATDEGFDGVNIDFEAVTASGKDQFNEFIKSLYAKLKAQGKSLSLSLPVKTESVDWRPGYDYTTLGKYADFVVLMAYDKSPSVPGPQSGIDWVEEVVNYATARIPAEKIVLGIGCYGYDWVNGKRSSVIAKNNGTTYLEFADDLSEKYNLTMSIDQTSGLLNGKYTDENGQIHEVWMESDYSIDAKAKMVLQKGLKGIAIWRLGYTTPSFWDTLADNFKPVKMN</sequence>
<keyword evidence="3" id="KW-1185">Reference proteome</keyword>
<dbReference type="InterPro" id="IPR001223">
    <property type="entry name" value="Glyco_hydro18_cat"/>
</dbReference>
<dbReference type="RefSeq" id="WP_083497692.1">
    <property type="nucleotide sequence ID" value="NZ_DF977001.1"/>
</dbReference>
<dbReference type="Pfam" id="PF07833">
    <property type="entry name" value="Cu_amine_oxidN1"/>
    <property type="match status" value="1"/>
</dbReference>
<evidence type="ECO:0000313" key="2">
    <source>
        <dbReference type="EMBL" id="GAQ25404.1"/>
    </source>
</evidence>
<dbReference type="Gene3D" id="3.20.20.80">
    <property type="entry name" value="Glycosidases"/>
    <property type="match status" value="1"/>
</dbReference>
<dbReference type="SUPFAM" id="SSF51445">
    <property type="entry name" value="(Trans)glycosidases"/>
    <property type="match status" value="1"/>
</dbReference>
<dbReference type="Gene3D" id="3.10.50.10">
    <property type="match status" value="1"/>
</dbReference>
<dbReference type="SMART" id="SM00636">
    <property type="entry name" value="Glyco_18"/>
    <property type="match status" value="1"/>
</dbReference>
<proteinExistence type="predicted"/>
<accession>A0A0U9HJ81</accession>
<dbReference type="GO" id="GO:0005975">
    <property type="term" value="P:carbohydrate metabolic process"/>
    <property type="evidence" value="ECO:0007669"/>
    <property type="project" value="InterPro"/>
</dbReference>
<dbReference type="InterPro" id="IPR036582">
    <property type="entry name" value="Mao_N_sf"/>
</dbReference>
<dbReference type="InterPro" id="IPR029070">
    <property type="entry name" value="Chitinase_insertion_sf"/>
</dbReference>
<dbReference type="SUPFAM" id="SSF55383">
    <property type="entry name" value="Copper amine oxidase, domain N"/>
    <property type="match status" value="1"/>
</dbReference>
<organism evidence="2">
    <name type="scientific">Tepidanaerobacter syntrophicus</name>
    <dbReference type="NCBI Taxonomy" id="224999"/>
    <lineage>
        <taxon>Bacteria</taxon>
        <taxon>Bacillati</taxon>
        <taxon>Bacillota</taxon>
        <taxon>Clostridia</taxon>
        <taxon>Thermosediminibacterales</taxon>
        <taxon>Tepidanaerobacteraceae</taxon>
        <taxon>Tepidanaerobacter</taxon>
    </lineage>
</organism>
<gene>
    <name evidence="2" type="ORF">TSYNT_7425</name>
</gene>
<dbReference type="Pfam" id="PF00704">
    <property type="entry name" value="Glyco_hydro_18"/>
    <property type="match status" value="1"/>
</dbReference>
<dbReference type="PANTHER" id="PTHR46066:SF2">
    <property type="entry name" value="CHITINASE DOMAIN-CONTAINING PROTEIN 1"/>
    <property type="match status" value="1"/>
</dbReference>
<evidence type="ECO:0000313" key="3">
    <source>
        <dbReference type="Proteomes" id="UP000062160"/>
    </source>
</evidence>
<dbReference type="InterPro" id="IPR012854">
    <property type="entry name" value="Cu_amine_oxidase-like_N"/>
</dbReference>
<dbReference type="AlphaFoldDB" id="A0A0U9HJ81"/>
<reference evidence="2" key="1">
    <citation type="journal article" date="2016" name="Genome Announc.">
        <title>Draft Genome Sequence of the Syntrophic Lactate-Degrading Bacterium Tepidanaerobacter syntrophicus JLT.</title>
        <authorList>
            <person name="Matsuura N."/>
            <person name="Ohashi A."/>
            <person name="Tourlousse D.M."/>
            <person name="Sekiguchi Y."/>
        </authorList>
    </citation>
    <scope>NUCLEOTIDE SEQUENCE [LARGE SCALE GENOMIC DNA]</scope>
    <source>
        <strain evidence="2">JL</strain>
    </source>
</reference>
<dbReference type="STRING" id="224999.GCA_001485475_01420"/>
<dbReference type="PANTHER" id="PTHR46066">
    <property type="entry name" value="CHITINASE DOMAIN-CONTAINING PROTEIN 1 FAMILY MEMBER"/>
    <property type="match status" value="1"/>
</dbReference>
<dbReference type="InterPro" id="IPR011583">
    <property type="entry name" value="Chitinase_II/V-like_cat"/>
</dbReference>
<dbReference type="InterPro" id="IPR017853">
    <property type="entry name" value="GH"/>
</dbReference>
<evidence type="ECO:0000259" key="1">
    <source>
        <dbReference type="PROSITE" id="PS51910"/>
    </source>
</evidence>
<dbReference type="Gene3D" id="3.30.457.10">
    <property type="entry name" value="Copper amine oxidase-like, N-terminal domain"/>
    <property type="match status" value="1"/>
</dbReference>
<protein>
    <submittedName>
        <fullName evidence="2">Spore germination protein YaaH</fullName>
    </submittedName>
</protein>
<dbReference type="Proteomes" id="UP000062160">
    <property type="component" value="Unassembled WGS sequence"/>
</dbReference>
<feature type="domain" description="GH18" evidence="1">
    <location>
        <begin position="156"/>
        <end position="474"/>
    </location>
</feature>
<dbReference type="PROSITE" id="PS51910">
    <property type="entry name" value="GH18_2"/>
    <property type="match status" value="1"/>
</dbReference>
<dbReference type="OrthoDB" id="9769314at2"/>